<protein>
    <submittedName>
        <fullName evidence="6">GAF domain-containing protein</fullName>
    </submittedName>
</protein>
<dbReference type="SUPFAM" id="SSF46894">
    <property type="entry name" value="C-terminal effector domain of the bipartite response regulators"/>
    <property type="match status" value="1"/>
</dbReference>
<dbReference type="AlphaFoldDB" id="A0A4R0GKS4"/>
<evidence type="ECO:0000256" key="2">
    <source>
        <dbReference type="ARBA" id="ARBA00023125"/>
    </source>
</evidence>
<evidence type="ECO:0000256" key="4">
    <source>
        <dbReference type="PROSITE-ProRule" id="PRU01091"/>
    </source>
</evidence>
<comment type="caution">
    <text evidence="6">The sequence shown here is derived from an EMBL/GenBank/DDBJ whole genome shotgun (WGS) entry which is preliminary data.</text>
</comment>
<sequence length="450" mass="48521">MAPTSPPIDQAIGRLLRPRDAALMSPALLCGEPGSTAARLQVRVGRTNWPTLVRQDATGAVQAATVRDTRLVLVGGRSFGWVHQAVRTLRPAGRFPIAVLATDVQPEQVLTLLDAGANLVLESHAGAREVLARLLALCRSSLGDSGGQVRWLHAGELRLDLAARRCVLAETPIPLGHNEFDLLAYLMGRSQQVVPQHEILQQVWGWRQGDGSNTLRIHIGRLRRKLGDTAVRPQWIGSVRGVGYQFLPPVAELGDDRGSDRLRESMALLNAQADALKALVDGVTAAADETAVAETVVQWAVDRGFSDAATVFRFDLDQTDPLRRTAGASRLVASAGMSARWQQSISTGHPISDGFLGAEVYSSGKVVQLRDMSGLAKRFPFTARMSYDEDLHACVLFPLHVHGLIWGDLAFVSRTDRAFTPARTAFLRTVAGVVSLAFAAQAGRPGAHDA</sequence>
<dbReference type="GO" id="GO:0000156">
    <property type="term" value="F:phosphorelay response regulator activity"/>
    <property type="evidence" value="ECO:0007669"/>
    <property type="project" value="TreeGrafter"/>
</dbReference>
<evidence type="ECO:0000313" key="7">
    <source>
        <dbReference type="Proteomes" id="UP000292274"/>
    </source>
</evidence>
<dbReference type="GO" id="GO:0000976">
    <property type="term" value="F:transcription cis-regulatory region binding"/>
    <property type="evidence" value="ECO:0007669"/>
    <property type="project" value="TreeGrafter"/>
</dbReference>
<reference evidence="6 7" key="1">
    <citation type="submission" date="2019-02" db="EMBL/GenBank/DDBJ databases">
        <title>Jishengella sp. nov., isolated from a root of Zingiber montanum.</title>
        <authorList>
            <person name="Kuncharoen N."/>
            <person name="Kudo T."/>
            <person name="Masahiro Y."/>
            <person name="Ohkuma M."/>
            <person name="Tanasupawat S."/>
        </authorList>
    </citation>
    <scope>NUCLEOTIDE SEQUENCE [LARGE SCALE GENOMIC DNA]</scope>
    <source>
        <strain evidence="6 7">PLAI 1-1</strain>
    </source>
</reference>
<dbReference type="InterPro" id="IPR003018">
    <property type="entry name" value="GAF"/>
</dbReference>
<name>A0A4R0GKS4_9ACTN</name>
<dbReference type="GO" id="GO:0006355">
    <property type="term" value="P:regulation of DNA-templated transcription"/>
    <property type="evidence" value="ECO:0007669"/>
    <property type="project" value="InterPro"/>
</dbReference>
<dbReference type="Pfam" id="PF13185">
    <property type="entry name" value="GAF_2"/>
    <property type="match status" value="1"/>
</dbReference>
<dbReference type="PROSITE" id="PS51755">
    <property type="entry name" value="OMPR_PHOB"/>
    <property type="match status" value="1"/>
</dbReference>
<feature type="domain" description="OmpR/PhoB-type" evidence="5">
    <location>
        <begin position="149"/>
        <end position="248"/>
    </location>
</feature>
<evidence type="ECO:0000256" key="1">
    <source>
        <dbReference type="ARBA" id="ARBA00023015"/>
    </source>
</evidence>
<keyword evidence="7" id="KW-1185">Reference proteome</keyword>
<organism evidence="6 7">
    <name type="scientific">Micromonospora zingiberis</name>
    <dbReference type="NCBI Taxonomy" id="2053011"/>
    <lineage>
        <taxon>Bacteria</taxon>
        <taxon>Bacillati</taxon>
        <taxon>Actinomycetota</taxon>
        <taxon>Actinomycetes</taxon>
        <taxon>Micromonosporales</taxon>
        <taxon>Micromonosporaceae</taxon>
        <taxon>Micromonospora</taxon>
    </lineage>
</organism>
<dbReference type="Proteomes" id="UP000292274">
    <property type="component" value="Unassembled WGS sequence"/>
</dbReference>
<evidence type="ECO:0000256" key="3">
    <source>
        <dbReference type="ARBA" id="ARBA00023163"/>
    </source>
</evidence>
<dbReference type="CDD" id="cd00383">
    <property type="entry name" value="trans_reg_C"/>
    <property type="match status" value="1"/>
</dbReference>
<keyword evidence="3" id="KW-0804">Transcription</keyword>
<dbReference type="InterPro" id="IPR029016">
    <property type="entry name" value="GAF-like_dom_sf"/>
</dbReference>
<dbReference type="InterPro" id="IPR036388">
    <property type="entry name" value="WH-like_DNA-bd_sf"/>
</dbReference>
<dbReference type="GO" id="GO:0032993">
    <property type="term" value="C:protein-DNA complex"/>
    <property type="evidence" value="ECO:0007669"/>
    <property type="project" value="TreeGrafter"/>
</dbReference>
<gene>
    <name evidence="6" type="ORF">E0H26_12825</name>
</gene>
<dbReference type="SUPFAM" id="SSF55781">
    <property type="entry name" value="GAF domain-like"/>
    <property type="match status" value="1"/>
</dbReference>
<dbReference type="InterPro" id="IPR001867">
    <property type="entry name" value="OmpR/PhoB-type_DNA-bd"/>
</dbReference>
<keyword evidence="2 4" id="KW-0238">DNA-binding</keyword>
<dbReference type="OrthoDB" id="3197131at2"/>
<dbReference type="PANTHER" id="PTHR48111">
    <property type="entry name" value="REGULATOR OF RPOS"/>
    <property type="match status" value="1"/>
</dbReference>
<dbReference type="Gene3D" id="3.30.450.40">
    <property type="match status" value="1"/>
</dbReference>
<evidence type="ECO:0000313" key="6">
    <source>
        <dbReference type="EMBL" id="TCB97162.1"/>
    </source>
</evidence>
<dbReference type="EMBL" id="SJJR01000007">
    <property type="protein sequence ID" value="TCB97162.1"/>
    <property type="molecule type" value="Genomic_DNA"/>
</dbReference>
<keyword evidence="1" id="KW-0805">Transcription regulation</keyword>
<dbReference type="InterPro" id="IPR039420">
    <property type="entry name" value="WalR-like"/>
</dbReference>
<feature type="DNA-binding region" description="OmpR/PhoB-type" evidence="4">
    <location>
        <begin position="149"/>
        <end position="248"/>
    </location>
</feature>
<evidence type="ECO:0000259" key="5">
    <source>
        <dbReference type="PROSITE" id="PS51755"/>
    </source>
</evidence>
<dbReference type="InterPro" id="IPR016032">
    <property type="entry name" value="Sig_transdc_resp-reg_C-effctor"/>
</dbReference>
<dbReference type="Pfam" id="PF00486">
    <property type="entry name" value="Trans_reg_C"/>
    <property type="match status" value="1"/>
</dbReference>
<dbReference type="RefSeq" id="WP_131303830.1">
    <property type="nucleotide sequence ID" value="NZ_SJJR01000007.1"/>
</dbReference>
<dbReference type="GO" id="GO:0005829">
    <property type="term" value="C:cytosol"/>
    <property type="evidence" value="ECO:0007669"/>
    <property type="project" value="TreeGrafter"/>
</dbReference>
<dbReference type="SMART" id="SM00862">
    <property type="entry name" value="Trans_reg_C"/>
    <property type="match status" value="1"/>
</dbReference>
<dbReference type="PANTHER" id="PTHR48111:SF50">
    <property type="entry name" value="KDP OPERON TRANSCRIPTIONAL REGULATORY PROTEIN KDPE"/>
    <property type="match status" value="1"/>
</dbReference>
<accession>A0A4R0GKS4</accession>
<dbReference type="Gene3D" id="1.10.10.10">
    <property type="entry name" value="Winged helix-like DNA-binding domain superfamily/Winged helix DNA-binding domain"/>
    <property type="match status" value="1"/>
</dbReference>
<proteinExistence type="predicted"/>